<sequence length="201" mass="22037">MKLISLVRCISLSPLVILFFTCTHIHMLPHLDHSSTYKMCENYVEGDLGIVFNQAKPLTLPVVAQLLRDRRDAARDEPASSFITRVCQQVELMQDACAEEISVQQISKTRLRRRSAVESGLQSTLLTNDATGNDDGLLGLEEEVGLGARRGPDAAPMKPFEVVALSTLRPGTLEEALVLIPSLCCYDPNDLSAALTMLEAL</sequence>
<dbReference type="AlphaFoldDB" id="G0TTL3"/>
<name>G0TTL3_TRYVY</name>
<protein>
    <submittedName>
        <fullName evidence="1">Uncharacterized protein</fullName>
    </submittedName>
</protein>
<proteinExistence type="predicted"/>
<dbReference type="GO" id="GO:0000166">
    <property type="term" value="F:nucleotide binding"/>
    <property type="evidence" value="ECO:0007669"/>
    <property type="project" value="InterPro"/>
</dbReference>
<dbReference type="InterPro" id="IPR010997">
    <property type="entry name" value="HRDC-like_sf"/>
</dbReference>
<dbReference type="SUPFAM" id="SSF47819">
    <property type="entry name" value="HRDC-like"/>
    <property type="match status" value="1"/>
</dbReference>
<dbReference type="VEuPathDB" id="TriTrypDB:TvY486_0304650"/>
<dbReference type="InterPro" id="IPR038324">
    <property type="entry name" value="Rpb4/RPC9_sf"/>
</dbReference>
<dbReference type="EMBL" id="HE573019">
    <property type="protein sequence ID" value="CCC47294.1"/>
    <property type="molecule type" value="Genomic_DNA"/>
</dbReference>
<reference evidence="1" key="1">
    <citation type="journal article" date="2012" name="Proc. Natl. Acad. Sci. U.S.A.">
        <title>Antigenic diversity is generated by distinct evolutionary mechanisms in African trypanosome species.</title>
        <authorList>
            <person name="Jackson A.P."/>
            <person name="Berry A."/>
            <person name="Aslett M."/>
            <person name="Allison H.C."/>
            <person name="Burton P."/>
            <person name="Vavrova-Anderson J."/>
            <person name="Brown R."/>
            <person name="Browne H."/>
            <person name="Corton N."/>
            <person name="Hauser H."/>
            <person name="Gamble J."/>
            <person name="Gilderthorp R."/>
            <person name="Marcello L."/>
            <person name="McQuillan J."/>
            <person name="Otto T.D."/>
            <person name="Quail M.A."/>
            <person name="Sanders M.J."/>
            <person name="van Tonder A."/>
            <person name="Ginger M.L."/>
            <person name="Field M.C."/>
            <person name="Barry J.D."/>
            <person name="Hertz-Fowler C."/>
            <person name="Berriman M."/>
        </authorList>
    </citation>
    <scope>NUCLEOTIDE SEQUENCE</scope>
    <source>
        <strain evidence="1">Y486</strain>
    </source>
</reference>
<accession>G0TTL3</accession>
<organism evidence="1">
    <name type="scientific">Trypanosoma vivax (strain Y486)</name>
    <dbReference type="NCBI Taxonomy" id="1055687"/>
    <lineage>
        <taxon>Eukaryota</taxon>
        <taxon>Discoba</taxon>
        <taxon>Euglenozoa</taxon>
        <taxon>Kinetoplastea</taxon>
        <taxon>Metakinetoplastina</taxon>
        <taxon>Trypanosomatida</taxon>
        <taxon>Trypanosomatidae</taxon>
        <taxon>Trypanosoma</taxon>
        <taxon>Duttonella</taxon>
    </lineage>
</organism>
<evidence type="ECO:0000313" key="1">
    <source>
        <dbReference type="EMBL" id="CCC47294.1"/>
    </source>
</evidence>
<dbReference type="Gene3D" id="1.20.1250.40">
    <property type="match status" value="1"/>
</dbReference>
<gene>
    <name evidence="1" type="ORF">TVY486_0304650</name>
</gene>